<name>A0A0L8FUC7_OCTBM</name>
<proteinExistence type="predicted"/>
<dbReference type="EMBL" id="KQ426423">
    <property type="protein sequence ID" value="KOF68279.1"/>
    <property type="molecule type" value="Genomic_DNA"/>
</dbReference>
<sequence>MHKLFSSPFSNCAFLFDFLSSNAWSNLTLTILISPVSPISHSLFHFLSFFLHIVFLSFYFIYLISSFVFYLLYFFIFISYTFWVINIFFFYSSFSFRFLFFFFQQYYKH</sequence>
<dbReference type="AlphaFoldDB" id="A0A0L8FUC7"/>
<gene>
    <name evidence="2" type="ORF">OCBIM_22007702mg</name>
</gene>
<feature type="transmembrane region" description="Helical" evidence="1">
    <location>
        <begin position="43"/>
        <end position="64"/>
    </location>
</feature>
<keyword evidence="1" id="KW-0472">Membrane</keyword>
<feature type="transmembrane region" description="Helical" evidence="1">
    <location>
        <begin position="70"/>
        <end position="103"/>
    </location>
</feature>
<protein>
    <submittedName>
        <fullName evidence="2">Uncharacterized protein</fullName>
    </submittedName>
</protein>
<organism evidence="2">
    <name type="scientific">Octopus bimaculoides</name>
    <name type="common">California two-spotted octopus</name>
    <dbReference type="NCBI Taxonomy" id="37653"/>
    <lineage>
        <taxon>Eukaryota</taxon>
        <taxon>Metazoa</taxon>
        <taxon>Spiralia</taxon>
        <taxon>Lophotrochozoa</taxon>
        <taxon>Mollusca</taxon>
        <taxon>Cephalopoda</taxon>
        <taxon>Coleoidea</taxon>
        <taxon>Octopodiformes</taxon>
        <taxon>Octopoda</taxon>
        <taxon>Incirrata</taxon>
        <taxon>Octopodidae</taxon>
        <taxon>Octopus</taxon>
    </lineage>
</organism>
<keyword evidence="1" id="KW-0812">Transmembrane</keyword>
<accession>A0A0L8FUC7</accession>
<reference evidence="2" key="1">
    <citation type="submission" date="2015-07" db="EMBL/GenBank/DDBJ databases">
        <title>MeaNS - Measles Nucleotide Surveillance Program.</title>
        <authorList>
            <person name="Tran T."/>
            <person name="Druce J."/>
        </authorList>
    </citation>
    <scope>NUCLEOTIDE SEQUENCE</scope>
    <source>
        <strain evidence="2">UCB-OBI-ISO-001</strain>
        <tissue evidence="2">Gonad</tissue>
    </source>
</reference>
<keyword evidence="1" id="KW-1133">Transmembrane helix</keyword>
<evidence type="ECO:0000256" key="1">
    <source>
        <dbReference type="SAM" id="Phobius"/>
    </source>
</evidence>
<evidence type="ECO:0000313" key="2">
    <source>
        <dbReference type="EMBL" id="KOF68279.1"/>
    </source>
</evidence>